<dbReference type="InterPro" id="IPR041698">
    <property type="entry name" value="Methyltransf_25"/>
</dbReference>
<dbReference type="AlphaFoldDB" id="A0A364JSC0"/>
<reference evidence="5 6" key="1">
    <citation type="submission" date="2018-06" db="EMBL/GenBank/DDBJ databases">
        <title>Genomic Encyclopedia of Type Strains, Phase IV (KMG-IV): sequencing the most valuable type-strain genomes for metagenomic binning, comparative biology and taxonomic classification.</title>
        <authorList>
            <person name="Goeker M."/>
        </authorList>
    </citation>
    <scope>NUCLEOTIDE SEQUENCE [LARGE SCALE GENOMIC DNA]</scope>
    <source>
        <strain evidence="5 6">DSM 26720</strain>
    </source>
</reference>
<dbReference type="InterPro" id="IPR029063">
    <property type="entry name" value="SAM-dependent_MTases_sf"/>
</dbReference>
<dbReference type="OrthoDB" id="9765084at2"/>
<comment type="caution">
    <text evidence="5">The sequence shown here is derived from an EMBL/GenBank/DDBJ whole genome shotgun (WGS) entry which is preliminary data.</text>
</comment>
<feature type="domain" description="Methyltransferase" evidence="4">
    <location>
        <begin position="41"/>
        <end position="134"/>
    </location>
</feature>
<evidence type="ECO:0000256" key="2">
    <source>
        <dbReference type="ARBA" id="ARBA00022679"/>
    </source>
</evidence>
<gene>
    <name evidence="5" type="ORF">C7374_11735</name>
</gene>
<dbReference type="Proteomes" id="UP000249453">
    <property type="component" value="Unassembled WGS sequence"/>
</dbReference>
<keyword evidence="3" id="KW-0949">S-adenosyl-L-methionine</keyword>
<evidence type="ECO:0000313" key="5">
    <source>
        <dbReference type="EMBL" id="RAK25958.1"/>
    </source>
</evidence>
<keyword evidence="2 5" id="KW-0808">Transferase</keyword>
<evidence type="ECO:0000256" key="3">
    <source>
        <dbReference type="ARBA" id="ARBA00022691"/>
    </source>
</evidence>
<organism evidence="5 6">
    <name type="scientific">Falsochrobactrum ovis</name>
    <dbReference type="NCBI Taxonomy" id="1293442"/>
    <lineage>
        <taxon>Bacteria</taxon>
        <taxon>Pseudomonadati</taxon>
        <taxon>Pseudomonadota</taxon>
        <taxon>Alphaproteobacteria</taxon>
        <taxon>Hyphomicrobiales</taxon>
        <taxon>Brucellaceae</taxon>
        <taxon>Falsochrobactrum</taxon>
    </lineage>
</organism>
<dbReference type="PANTHER" id="PTHR43464:SF19">
    <property type="entry name" value="UBIQUINONE BIOSYNTHESIS O-METHYLTRANSFERASE, MITOCHONDRIAL"/>
    <property type="match status" value="1"/>
</dbReference>
<sequence length="205" mass="22611">MNKTAEQVWEDIYRAAKPTTSGEPGMMLKRFTEKLPPGHALELGCGKGDDAIWLACNGWTVTATDISATALSYAAENARRAGVEELIIFEQHDLSRTLPRGKFDLVTASFFHSPVELPRAEVFRRAAAAVVSGGHLLLVEHASRAPWSWAAPDTQYPTAEETLTACNLQLEAWERLHVAAEERLANGPDQQTAMVVDNVIFLRRL</sequence>
<dbReference type="Gene3D" id="3.40.50.150">
    <property type="entry name" value="Vaccinia Virus protein VP39"/>
    <property type="match status" value="1"/>
</dbReference>
<dbReference type="GO" id="GO:0032259">
    <property type="term" value="P:methylation"/>
    <property type="evidence" value="ECO:0007669"/>
    <property type="project" value="UniProtKB-KW"/>
</dbReference>
<evidence type="ECO:0000256" key="1">
    <source>
        <dbReference type="ARBA" id="ARBA00022603"/>
    </source>
</evidence>
<name>A0A364JSC0_9HYPH</name>
<keyword evidence="6" id="KW-1185">Reference proteome</keyword>
<dbReference type="SUPFAM" id="SSF53335">
    <property type="entry name" value="S-adenosyl-L-methionine-dependent methyltransferases"/>
    <property type="match status" value="1"/>
</dbReference>
<dbReference type="EMBL" id="QLMK01000017">
    <property type="protein sequence ID" value="RAK25958.1"/>
    <property type="molecule type" value="Genomic_DNA"/>
</dbReference>
<accession>A0A364JSC0</accession>
<keyword evidence="1 5" id="KW-0489">Methyltransferase</keyword>
<dbReference type="RefSeq" id="WP_111576232.1">
    <property type="nucleotide sequence ID" value="NZ_JBHEEY010000017.1"/>
</dbReference>
<protein>
    <submittedName>
        <fullName evidence="5">Methyltransferase family protein</fullName>
    </submittedName>
</protein>
<dbReference type="Pfam" id="PF13649">
    <property type="entry name" value="Methyltransf_25"/>
    <property type="match status" value="1"/>
</dbReference>
<evidence type="ECO:0000313" key="6">
    <source>
        <dbReference type="Proteomes" id="UP000249453"/>
    </source>
</evidence>
<dbReference type="GO" id="GO:0008168">
    <property type="term" value="F:methyltransferase activity"/>
    <property type="evidence" value="ECO:0007669"/>
    <property type="project" value="UniProtKB-KW"/>
</dbReference>
<dbReference type="CDD" id="cd02440">
    <property type="entry name" value="AdoMet_MTases"/>
    <property type="match status" value="1"/>
</dbReference>
<dbReference type="PANTHER" id="PTHR43464">
    <property type="entry name" value="METHYLTRANSFERASE"/>
    <property type="match status" value="1"/>
</dbReference>
<evidence type="ECO:0000259" key="4">
    <source>
        <dbReference type="Pfam" id="PF13649"/>
    </source>
</evidence>
<proteinExistence type="predicted"/>